<dbReference type="InterPro" id="IPR008380">
    <property type="entry name" value="HAD-SF_hydro_IG_5-nucl"/>
</dbReference>
<comment type="similarity">
    <text evidence="1">Belongs to the 5'(3')-deoxyribonucleotidase family.</text>
</comment>
<evidence type="ECO:0000256" key="6">
    <source>
        <dbReference type="ARBA" id="ARBA00069357"/>
    </source>
</evidence>
<evidence type="ECO:0000256" key="1">
    <source>
        <dbReference type="ARBA" id="ARBA00009589"/>
    </source>
</evidence>
<gene>
    <name evidence="8" type="primary">Nt5a</name>
</gene>
<keyword evidence="4" id="KW-0460">Magnesium</keyword>
<evidence type="ECO:0000256" key="4">
    <source>
        <dbReference type="ARBA" id="ARBA00022842"/>
    </source>
</evidence>
<dbReference type="PANTHER" id="PTHR12103:SF38">
    <property type="entry name" value="5'-NUCLEOTIDASE DOMAIN-CONTAINING PROTEIN 1"/>
    <property type="match status" value="1"/>
</dbReference>
<evidence type="ECO:0000256" key="3">
    <source>
        <dbReference type="ARBA" id="ARBA00022801"/>
    </source>
</evidence>
<dbReference type="GO" id="GO:0008253">
    <property type="term" value="F:5'-nucleotidase activity"/>
    <property type="evidence" value="ECO:0007669"/>
    <property type="project" value="TreeGrafter"/>
</dbReference>
<dbReference type="SUPFAM" id="SSF56784">
    <property type="entry name" value="HAD-like"/>
    <property type="match status" value="1"/>
</dbReference>
<evidence type="ECO:0000256" key="2">
    <source>
        <dbReference type="ARBA" id="ARBA00022723"/>
    </source>
</evidence>
<evidence type="ECO:0000313" key="8">
    <source>
        <dbReference type="RefSeq" id="XP_017030965.1"/>
    </source>
</evidence>
<keyword evidence="2" id="KW-0479">Metal-binding</keyword>
<evidence type="ECO:0000256" key="5">
    <source>
        <dbReference type="ARBA" id="ARBA00022990"/>
    </source>
</evidence>
<dbReference type="Proteomes" id="UP001652661">
    <property type="component" value="Chromosome 3L"/>
</dbReference>
<dbReference type="NCBIfam" id="TIGR02244">
    <property type="entry name" value="HAD-IG-Ncltidse"/>
    <property type="match status" value="1"/>
</dbReference>
<dbReference type="OrthoDB" id="6503940at2759"/>
<proteinExistence type="inferred from homology"/>
<reference evidence="8" key="1">
    <citation type="submission" date="2025-08" db="UniProtKB">
        <authorList>
            <consortium name="RefSeq"/>
        </authorList>
    </citation>
    <scope>IDENTIFICATION</scope>
    <source>
        <strain evidence="8">14028-0561.14</strain>
        <tissue evidence="8">Whole fly</tissue>
    </source>
</reference>
<dbReference type="FunFam" id="3.40.50.1000:FF:000086">
    <property type="entry name" value="LD24878p"/>
    <property type="match status" value="1"/>
</dbReference>
<dbReference type="InterPro" id="IPR023214">
    <property type="entry name" value="HAD_sf"/>
</dbReference>
<dbReference type="Gene3D" id="3.40.50.1000">
    <property type="entry name" value="HAD superfamily/HAD-like"/>
    <property type="match status" value="1"/>
</dbReference>
<protein>
    <recommendedName>
        <fullName evidence="6">5'-nucleotidase domain-containing protein 1</fullName>
    </recommendedName>
</protein>
<dbReference type="RefSeq" id="XP_017030965.1">
    <property type="nucleotide sequence ID" value="XM_017175476.2"/>
</dbReference>
<dbReference type="GO" id="GO:0046872">
    <property type="term" value="F:metal ion binding"/>
    <property type="evidence" value="ECO:0007669"/>
    <property type="project" value="UniProtKB-KW"/>
</dbReference>
<dbReference type="PANTHER" id="PTHR12103">
    <property type="entry name" value="5'-NUCLEOTIDASE DOMAIN-CONTAINING"/>
    <property type="match status" value="1"/>
</dbReference>
<sequence length="543" mass="61273">MLALGRTASLGASTAAVSFALAVPSISASASTPALRLATSTKTNVHKQRRTDVSHQLCNVQKLAQNSMSLRLGRAAPAAVGTGTREQQQTRRHFHHSAVSDSRYSASTIMTSYCKELTLNDYDIVGFDLDGTLLRYNLREMSALIYRVLKQFLVEQKGYKKELLDLPLDVDFLQKGLFLDGPRGNVLKLSNEAQILRAAHGTRLLSDAEILEIYGPERKWDVTSAFHKDPLSTWNGAASTQMRSLLDYFDMPSALVFAQAVDQVDRERKPSPGEEYQVWQDVQAGLMNIYSREHFANDKSSYFKSMRAEPERFILRTDPRVLKWLEELRQAGKKLFLLTGSNVDFANLTATQALGENWRQHFDFVVTYAKKPGFFTSQRPFMQVDVQKLEELPTEAAEIRAGEVYSQGNWHQLHAAMAQLLHKEPTEAKALYFGDNIVQDVYTPVKHRDFDAVAIAEELLLEDGKYPYAAELDSQQWGSYFALDCTPTLWSSFITTYAQLCVPSVEQVAQTSPEKRIICTNPYGFSPRLPKELETLHLNSCYR</sequence>
<evidence type="ECO:0000313" key="7">
    <source>
        <dbReference type="Proteomes" id="UP001652661"/>
    </source>
</evidence>
<organism evidence="7 8">
    <name type="scientific">Drosophila kikkawai</name>
    <name type="common">Fruit fly</name>
    <dbReference type="NCBI Taxonomy" id="30033"/>
    <lineage>
        <taxon>Eukaryota</taxon>
        <taxon>Metazoa</taxon>
        <taxon>Ecdysozoa</taxon>
        <taxon>Arthropoda</taxon>
        <taxon>Hexapoda</taxon>
        <taxon>Insecta</taxon>
        <taxon>Pterygota</taxon>
        <taxon>Neoptera</taxon>
        <taxon>Endopterygota</taxon>
        <taxon>Diptera</taxon>
        <taxon>Brachycera</taxon>
        <taxon>Muscomorpha</taxon>
        <taxon>Ephydroidea</taxon>
        <taxon>Drosophilidae</taxon>
        <taxon>Drosophila</taxon>
        <taxon>Sophophora</taxon>
    </lineage>
</organism>
<dbReference type="AlphaFoldDB" id="A0A6P4IR60"/>
<dbReference type="Pfam" id="PF05761">
    <property type="entry name" value="5_nucleotid"/>
    <property type="match status" value="1"/>
</dbReference>
<keyword evidence="5" id="KW-0007">Acetylation</keyword>
<accession>A0A6P4IR60</accession>
<keyword evidence="3" id="KW-0378">Hydrolase</keyword>
<dbReference type="InterPro" id="IPR036412">
    <property type="entry name" value="HAD-like_sf"/>
</dbReference>
<name>A0A6P4IR60_DROKI</name>
<keyword evidence="7" id="KW-1185">Reference proteome</keyword>